<dbReference type="EMBL" id="QUSM01000004">
    <property type="protein sequence ID" value="RGD73802.1"/>
    <property type="molecule type" value="Genomic_DNA"/>
</dbReference>
<protein>
    <submittedName>
        <fullName evidence="1">Uncharacterized protein</fullName>
    </submittedName>
</protein>
<reference evidence="1 2" key="1">
    <citation type="submission" date="2018-08" db="EMBL/GenBank/DDBJ databases">
        <title>A genome reference for cultivated species of the human gut microbiota.</title>
        <authorList>
            <person name="Zou Y."/>
            <person name="Xue W."/>
            <person name="Luo G."/>
        </authorList>
    </citation>
    <scope>NUCLEOTIDE SEQUENCE [LARGE SCALE GENOMIC DNA]</scope>
    <source>
        <strain evidence="1 2">AM25-6</strain>
    </source>
</reference>
<comment type="caution">
    <text evidence="1">The sequence shown here is derived from an EMBL/GenBank/DDBJ whole genome shotgun (WGS) entry which is preliminary data.</text>
</comment>
<evidence type="ECO:0000313" key="2">
    <source>
        <dbReference type="Proteomes" id="UP000261212"/>
    </source>
</evidence>
<name>A0A3E3DX14_9FIRM</name>
<accession>A0A3E3DX14</accession>
<evidence type="ECO:0000313" key="1">
    <source>
        <dbReference type="EMBL" id="RGD73802.1"/>
    </source>
</evidence>
<dbReference type="RefSeq" id="WP_117532420.1">
    <property type="nucleotide sequence ID" value="NZ_QUSM01000004.1"/>
</dbReference>
<proteinExistence type="predicted"/>
<dbReference type="Proteomes" id="UP000261212">
    <property type="component" value="Unassembled WGS sequence"/>
</dbReference>
<dbReference type="AlphaFoldDB" id="A0A3E3DX14"/>
<organism evidence="1 2">
    <name type="scientific">Anaerofustis stercorihominis</name>
    <dbReference type="NCBI Taxonomy" id="214853"/>
    <lineage>
        <taxon>Bacteria</taxon>
        <taxon>Bacillati</taxon>
        <taxon>Bacillota</taxon>
        <taxon>Clostridia</taxon>
        <taxon>Eubacteriales</taxon>
        <taxon>Eubacteriaceae</taxon>
        <taxon>Anaerofustis</taxon>
    </lineage>
</organism>
<sequence length="71" mass="8537">MKRGQLFILEYLIDFYEKKGVKLRGKIQDELKNNCDVMNTNIINMYKKYFKIQNTILKLKNKYMDLAISLV</sequence>
<gene>
    <name evidence="1" type="ORF">DW687_08455</name>
</gene>